<sequence>MTCGFLPMPTSLLFSTESQAYSWDVSGPKIQQANITSTQPGIVSRAAPPVFFSYSTIPIIDSNSNLGPLVELSPPMNTSVSAIQVFRCALTLVGQVAVLDSQTQQILSVEPDLTKITSKWNPYTVNSEFQLQKILYPNTTDNAFIDMWEGWYEIMPFSDFRRDFSNPDTAEPTLNIGDVYLIQKLNMPAANHSNTQNITLHDFENALATLVASMFWTLGHIQPSYKSIVGTIDPFANGTITNSLNYVSSPIMLLPGTANITEIFAETQLELSIIAVSAGLVVSIILMAVALPLLRGSEFDEDLPVNGTGILHTIWLYRNHPGLRRILEQVEHPTDENLRAAGMASTGFCLPPPACLPPALRFSRSPLIDRITRLVFLFRVVLHRALEADPETLLFRYHCHDYANTSITPLLDPIQIPAEAWLGTASRVPSQRRNEGGRGCGRERTTARALEVAGDGDVPHRLNRCVFKLPLSFVTILATAPDRALISTLDPGPFIHAPRPRSPRHLNPFAPLDIGLPICKSTFSCHTPPPPFPFPFPRCSPFALAFPVSLSAPAPAPSPRCCLFLLKICISDHVPVPIANFLLENPYEKDWGRLSWRGLRSTVAFGSRPGPALRWDGFGWV</sequence>
<reference evidence="1" key="1">
    <citation type="submission" date="2020-05" db="EMBL/GenBank/DDBJ databases">
        <title>Mycena genomes resolve the evolution of fungal bioluminescence.</title>
        <authorList>
            <person name="Tsai I.J."/>
        </authorList>
    </citation>
    <scope>NUCLEOTIDE SEQUENCE</scope>
    <source>
        <strain evidence="1">160909Yilan</strain>
    </source>
</reference>
<protein>
    <submittedName>
        <fullName evidence="1">Uncharacterized protein</fullName>
    </submittedName>
</protein>
<dbReference type="EMBL" id="JACAZH010000094">
    <property type="protein sequence ID" value="KAF7326726.1"/>
    <property type="molecule type" value="Genomic_DNA"/>
</dbReference>
<proteinExistence type="predicted"/>
<dbReference type="OrthoDB" id="2644397at2759"/>
<keyword evidence="2" id="KW-1185">Reference proteome</keyword>
<gene>
    <name evidence="1" type="ORF">MSAN_02500600</name>
</gene>
<comment type="caution">
    <text evidence="1">The sequence shown here is derived from an EMBL/GenBank/DDBJ whole genome shotgun (WGS) entry which is preliminary data.</text>
</comment>
<accession>A0A8H6U1N0</accession>
<evidence type="ECO:0000313" key="2">
    <source>
        <dbReference type="Proteomes" id="UP000623467"/>
    </source>
</evidence>
<evidence type="ECO:0000313" key="1">
    <source>
        <dbReference type="EMBL" id="KAF7326726.1"/>
    </source>
</evidence>
<organism evidence="1 2">
    <name type="scientific">Mycena sanguinolenta</name>
    <dbReference type="NCBI Taxonomy" id="230812"/>
    <lineage>
        <taxon>Eukaryota</taxon>
        <taxon>Fungi</taxon>
        <taxon>Dikarya</taxon>
        <taxon>Basidiomycota</taxon>
        <taxon>Agaricomycotina</taxon>
        <taxon>Agaricomycetes</taxon>
        <taxon>Agaricomycetidae</taxon>
        <taxon>Agaricales</taxon>
        <taxon>Marasmiineae</taxon>
        <taxon>Mycenaceae</taxon>
        <taxon>Mycena</taxon>
    </lineage>
</organism>
<dbReference type="Proteomes" id="UP000623467">
    <property type="component" value="Unassembled WGS sequence"/>
</dbReference>
<name>A0A8H6U1N0_9AGAR</name>
<dbReference type="AlphaFoldDB" id="A0A8H6U1N0"/>